<dbReference type="Pfam" id="PF17933">
    <property type="entry name" value="TetR_C_25"/>
    <property type="match status" value="1"/>
</dbReference>
<dbReference type="Proteomes" id="UP000703038">
    <property type="component" value="Unassembled WGS sequence"/>
</dbReference>
<dbReference type="PANTHER" id="PTHR30055">
    <property type="entry name" value="HTH-TYPE TRANSCRIPTIONAL REGULATOR RUTR"/>
    <property type="match status" value="1"/>
</dbReference>
<dbReference type="PANTHER" id="PTHR30055:SF234">
    <property type="entry name" value="HTH-TYPE TRANSCRIPTIONAL REGULATOR BETI"/>
    <property type="match status" value="1"/>
</dbReference>
<evidence type="ECO:0000259" key="5">
    <source>
        <dbReference type="Pfam" id="PF17933"/>
    </source>
</evidence>
<keyword evidence="1" id="KW-0805">Transcription regulation</keyword>
<organism evidence="6 7">
    <name type="scientific">Rhodococcoides corynebacterioides</name>
    <dbReference type="NCBI Taxonomy" id="53972"/>
    <lineage>
        <taxon>Bacteria</taxon>
        <taxon>Bacillati</taxon>
        <taxon>Actinomycetota</taxon>
        <taxon>Actinomycetes</taxon>
        <taxon>Mycobacteriales</taxon>
        <taxon>Nocardiaceae</taxon>
        <taxon>Rhodococcoides</taxon>
    </lineage>
</organism>
<dbReference type="SUPFAM" id="SSF46689">
    <property type="entry name" value="Homeodomain-like"/>
    <property type="match status" value="1"/>
</dbReference>
<name>A0ABS2KV48_9NOCA</name>
<proteinExistence type="predicted"/>
<evidence type="ECO:0000313" key="7">
    <source>
        <dbReference type="Proteomes" id="UP000703038"/>
    </source>
</evidence>
<dbReference type="Gene3D" id="1.10.357.10">
    <property type="entry name" value="Tetracycline Repressor, domain 2"/>
    <property type="match status" value="1"/>
</dbReference>
<feature type="domain" description="TetR transcriptional regulator Rv1219c-like C-terminal" evidence="5">
    <location>
        <begin position="102"/>
        <end position="206"/>
    </location>
</feature>
<dbReference type="SUPFAM" id="SSF48498">
    <property type="entry name" value="Tetracyclin repressor-like, C-terminal domain"/>
    <property type="match status" value="1"/>
</dbReference>
<keyword evidence="7" id="KW-1185">Reference proteome</keyword>
<keyword evidence="2" id="KW-0238">DNA-binding</keyword>
<dbReference type="Pfam" id="PF00440">
    <property type="entry name" value="TetR_N"/>
    <property type="match status" value="1"/>
</dbReference>
<evidence type="ECO:0000259" key="4">
    <source>
        <dbReference type="Pfam" id="PF00440"/>
    </source>
</evidence>
<gene>
    <name evidence="6" type="ORF">JOE42_002223</name>
</gene>
<evidence type="ECO:0000313" key="6">
    <source>
        <dbReference type="EMBL" id="MBM7415490.1"/>
    </source>
</evidence>
<evidence type="ECO:0000256" key="1">
    <source>
        <dbReference type="ARBA" id="ARBA00023015"/>
    </source>
</evidence>
<feature type="domain" description="HTH tetR-type" evidence="4">
    <location>
        <begin position="16"/>
        <end position="60"/>
    </location>
</feature>
<sequence length="232" mass="24250">MRSVRHDPDLTARARIRDAAIDVFVSDGFGAPLRAIAVRADVSPGLVIHHFTNKAGLRAECDTHVLDLSRNRTGRILGADGSDSSAGAVGDAVKETLQSMAEHGPLLVYITRLLAEGGESARTFVDRLVDDVESSMRVAVAAGTVRPSVDEAARARYLVTMALGTLTIDMALNPPPDPTDGAAILRAYSDRTMVPAAEYATHGLLTDGSALDAVLAARGAGAPLDGTGDNRP</sequence>
<reference evidence="6 7" key="1">
    <citation type="submission" date="2021-01" db="EMBL/GenBank/DDBJ databases">
        <title>Genomics of switchgrass bacterial isolates.</title>
        <authorList>
            <person name="Shade A."/>
        </authorList>
    </citation>
    <scope>NUCLEOTIDE SEQUENCE [LARGE SCALE GENOMIC DNA]</scope>
    <source>
        <strain evidence="6 7">PvP111</strain>
    </source>
</reference>
<dbReference type="EMBL" id="JAFBBK010000001">
    <property type="protein sequence ID" value="MBM7415490.1"/>
    <property type="molecule type" value="Genomic_DNA"/>
</dbReference>
<comment type="caution">
    <text evidence="6">The sequence shown here is derived from an EMBL/GenBank/DDBJ whole genome shotgun (WGS) entry which is preliminary data.</text>
</comment>
<dbReference type="InterPro" id="IPR041484">
    <property type="entry name" value="TetR_C_25"/>
</dbReference>
<accession>A0ABS2KV48</accession>
<dbReference type="RefSeq" id="WP_204868531.1">
    <property type="nucleotide sequence ID" value="NZ_JAFBBK010000001.1"/>
</dbReference>
<protein>
    <submittedName>
        <fullName evidence="6">AcrR family transcriptional regulator</fullName>
    </submittedName>
</protein>
<dbReference type="InterPro" id="IPR009057">
    <property type="entry name" value="Homeodomain-like_sf"/>
</dbReference>
<keyword evidence="3" id="KW-0804">Transcription</keyword>
<dbReference type="InterPro" id="IPR036271">
    <property type="entry name" value="Tet_transcr_reg_TetR-rel_C_sf"/>
</dbReference>
<evidence type="ECO:0000256" key="3">
    <source>
        <dbReference type="ARBA" id="ARBA00023163"/>
    </source>
</evidence>
<dbReference type="InterPro" id="IPR001647">
    <property type="entry name" value="HTH_TetR"/>
</dbReference>
<evidence type="ECO:0000256" key="2">
    <source>
        <dbReference type="ARBA" id="ARBA00023125"/>
    </source>
</evidence>
<dbReference type="InterPro" id="IPR050109">
    <property type="entry name" value="HTH-type_TetR-like_transc_reg"/>
</dbReference>